<dbReference type="AlphaFoldDB" id="A0A9D3UVB2"/>
<name>A0A9D3UVB2_9ROSI</name>
<accession>A0A9D3UVB2</accession>
<evidence type="ECO:0000313" key="2">
    <source>
        <dbReference type="Proteomes" id="UP000828251"/>
    </source>
</evidence>
<evidence type="ECO:0000313" key="1">
    <source>
        <dbReference type="EMBL" id="KAH1057957.1"/>
    </source>
</evidence>
<dbReference type="Proteomes" id="UP000828251">
    <property type="component" value="Unassembled WGS sequence"/>
</dbReference>
<comment type="caution">
    <text evidence="1">The sequence shown here is derived from an EMBL/GenBank/DDBJ whole genome shotgun (WGS) entry which is preliminary data.</text>
</comment>
<dbReference type="OrthoDB" id="938822at2759"/>
<proteinExistence type="predicted"/>
<keyword evidence="2" id="KW-1185">Reference proteome</keyword>
<protein>
    <submittedName>
        <fullName evidence="1">Uncharacterized protein</fullName>
    </submittedName>
</protein>
<sequence length="70" mass="8054">MENKRNLKLDEELLPSSLQNILPQDVKKSNEAEEMFGHEFNEMRMLMETIDYAETGANTKHDPLAPPPLI</sequence>
<gene>
    <name evidence="1" type="ORF">J1N35_036022</name>
</gene>
<organism evidence="1 2">
    <name type="scientific">Gossypium stocksii</name>
    <dbReference type="NCBI Taxonomy" id="47602"/>
    <lineage>
        <taxon>Eukaryota</taxon>
        <taxon>Viridiplantae</taxon>
        <taxon>Streptophyta</taxon>
        <taxon>Embryophyta</taxon>
        <taxon>Tracheophyta</taxon>
        <taxon>Spermatophyta</taxon>
        <taxon>Magnoliopsida</taxon>
        <taxon>eudicotyledons</taxon>
        <taxon>Gunneridae</taxon>
        <taxon>Pentapetalae</taxon>
        <taxon>rosids</taxon>
        <taxon>malvids</taxon>
        <taxon>Malvales</taxon>
        <taxon>Malvaceae</taxon>
        <taxon>Malvoideae</taxon>
        <taxon>Gossypium</taxon>
    </lineage>
</organism>
<reference evidence="1 2" key="1">
    <citation type="journal article" date="2021" name="Plant Biotechnol. J.">
        <title>Multi-omics assisted identification of the key and species-specific regulatory components of drought-tolerant mechanisms in Gossypium stocksii.</title>
        <authorList>
            <person name="Yu D."/>
            <person name="Ke L."/>
            <person name="Zhang D."/>
            <person name="Wu Y."/>
            <person name="Sun Y."/>
            <person name="Mei J."/>
            <person name="Sun J."/>
            <person name="Sun Y."/>
        </authorList>
    </citation>
    <scope>NUCLEOTIDE SEQUENCE [LARGE SCALE GENOMIC DNA]</scope>
    <source>
        <strain evidence="2">cv. E1</strain>
        <tissue evidence="1">Leaf</tissue>
    </source>
</reference>
<dbReference type="EMBL" id="JAIQCV010000010">
    <property type="protein sequence ID" value="KAH1057957.1"/>
    <property type="molecule type" value="Genomic_DNA"/>
</dbReference>